<evidence type="ECO:0000256" key="4">
    <source>
        <dbReference type="PROSITE-ProRule" id="PRU00322"/>
    </source>
</evidence>
<dbReference type="Gramene" id="Pp3c9_25770V3.1">
    <property type="protein sequence ID" value="Pp3c9_25770V3.1"/>
    <property type="gene ID" value="Pp3c9_25770"/>
</dbReference>
<dbReference type="SUPFAM" id="SSF90209">
    <property type="entry name" value="Ran binding protein zinc finger-like"/>
    <property type="match status" value="1"/>
</dbReference>
<dbReference type="PaxDb" id="3218-PP1S131_158V6.1"/>
<dbReference type="GeneID" id="112286405"/>
<dbReference type="InterPro" id="IPR036443">
    <property type="entry name" value="Znf_RanBP2_sf"/>
</dbReference>
<keyword evidence="9" id="KW-1185">Reference proteome</keyword>
<dbReference type="EnsemblPlants" id="Pp3c9_25770V3.1">
    <property type="protein sequence ID" value="Pp3c9_25770V3.1"/>
    <property type="gene ID" value="Pp3c9_25770"/>
</dbReference>
<dbReference type="Pfam" id="PF00641">
    <property type="entry name" value="Zn_ribbon_RanBP"/>
    <property type="match status" value="1"/>
</dbReference>
<dbReference type="PROSITE" id="PS50199">
    <property type="entry name" value="ZF_RANBP2_2"/>
    <property type="match status" value="1"/>
</dbReference>
<protein>
    <recommendedName>
        <fullName evidence="6">RanBP2-type domain-containing protein</fullName>
    </recommendedName>
</protein>
<dbReference type="EnsemblPlants" id="Pp3c9_25770V3.2">
    <property type="protein sequence ID" value="Pp3c9_25770V3.2"/>
    <property type="gene ID" value="Pp3c9_25770"/>
</dbReference>
<feature type="domain" description="RanBP2-type" evidence="6">
    <location>
        <begin position="434"/>
        <end position="463"/>
    </location>
</feature>
<evidence type="ECO:0000313" key="7">
    <source>
        <dbReference type="EMBL" id="PNR48715.1"/>
    </source>
</evidence>
<reference evidence="7 9" key="1">
    <citation type="journal article" date="2008" name="Science">
        <title>The Physcomitrella genome reveals evolutionary insights into the conquest of land by plants.</title>
        <authorList>
            <person name="Rensing S."/>
            <person name="Lang D."/>
            <person name="Zimmer A."/>
            <person name="Terry A."/>
            <person name="Salamov A."/>
            <person name="Shapiro H."/>
            <person name="Nishiyama T."/>
            <person name="Perroud P.-F."/>
            <person name="Lindquist E."/>
            <person name="Kamisugi Y."/>
            <person name="Tanahashi T."/>
            <person name="Sakakibara K."/>
            <person name="Fujita T."/>
            <person name="Oishi K."/>
            <person name="Shin-I T."/>
            <person name="Kuroki Y."/>
            <person name="Toyoda A."/>
            <person name="Suzuki Y."/>
            <person name="Hashimoto A."/>
            <person name="Yamaguchi K."/>
            <person name="Sugano A."/>
            <person name="Kohara Y."/>
            <person name="Fujiyama A."/>
            <person name="Anterola A."/>
            <person name="Aoki S."/>
            <person name="Ashton N."/>
            <person name="Barbazuk W.B."/>
            <person name="Barker E."/>
            <person name="Bennetzen J."/>
            <person name="Bezanilla M."/>
            <person name="Blankenship R."/>
            <person name="Cho S.H."/>
            <person name="Dutcher S."/>
            <person name="Estelle M."/>
            <person name="Fawcett J.A."/>
            <person name="Gundlach H."/>
            <person name="Hanada K."/>
            <person name="Heyl A."/>
            <person name="Hicks K.A."/>
            <person name="Hugh J."/>
            <person name="Lohr M."/>
            <person name="Mayer K."/>
            <person name="Melkozernov A."/>
            <person name="Murata T."/>
            <person name="Nelson D."/>
            <person name="Pils B."/>
            <person name="Prigge M."/>
            <person name="Reiss B."/>
            <person name="Renner T."/>
            <person name="Rombauts S."/>
            <person name="Rushton P."/>
            <person name="Sanderfoot A."/>
            <person name="Schween G."/>
            <person name="Shiu S.-H."/>
            <person name="Stueber K."/>
            <person name="Theodoulou F.L."/>
            <person name="Tu H."/>
            <person name="Van de Peer Y."/>
            <person name="Verrier P.J."/>
            <person name="Waters E."/>
            <person name="Wood A."/>
            <person name="Yang L."/>
            <person name="Cove D."/>
            <person name="Cuming A."/>
            <person name="Hasebe M."/>
            <person name="Lucas S."/>
            <person name="Mishler D.B."/>
            <person name="Reski R."/>
            <person name="Grigoriev I."/>
            <person name="Quatrano R.S."/>
            <person name="Boore J.L."/>
        </authorList>
    </citation>
    <scope>NUCLEOTIDE SEQUENCE [LARGE SCALE GENOMIC DNA]</scope>
    <source>
        <strain evidence="8 9">cv. Gransden 2004</strain>
    </source>
</reference>
<dbReference type="Gene3D" id="4.10.1060.10">
    <property type="entry name" value="Zinc finger, RanBP2-type"/>
    <property type="match status" value="1"/>
</dbReference>
<proteinExistence type="predicted"/>
<evidence type="ECO:0000313" key="9">
    <source>
        <dbReference type="Proteomes" id="UP000006727"/>
    </source>
</evidence>
<reference evidence="8" key="3">
    <citation type="submission" date="2020-12" db="UniProtKB">
        <authorList>
            <consortium name="EnsemblPlants"/>
        </authorList>
    </citation>
    <scope>IDENTIFICATION</scope>
</reference>
<accession>A0A2K1K4K3</accession>
<feature type="compositionally biased region" description="Basic and acidic residues" evidence="5">
    <location>
        <begin position="238"/>
        <end position="255"/>
    </location>
</feature>
<evidence type="ECO:0000256" key="5">
    <source>
        <dbReference type="SAM" id="MobiDB-lite"/>
    </source>
</evidence>
<keyword evidence="3" id="KW-0862">Zinc</keyword>
<evidence type="ECO:0000259" key="6">
    <source>
        <dbReference type="PROSITE" id="PS50199"/>
    </source>
</evidence>
<feature type="compositionally biased region" description="Polar residues" evidence="5">
    <location>
        <begin position="90"/>
        <end position="114"/>
    </location>
</feature>
<feature type="region of interest" description="Disordered" evidence="5">
    <location>
        <begin position="374"/>
        <end position="419"/>
    </location>
</feature>
<dbReference type="EMBL" id="ABEU02000009">
    <property type="protein sequence ID" value="PNR48715.1"/>
    <property type="molecule type" value="Genomic_DNA"/>
</dbReference>
<dbReference type="GO" id="GO:0008270">
    <property type="term" value="F:zinc ion binding"/>
    <property type="evidence" value="ECO:0007669"/>
    <property type="project" value="UniProtKB-KW"/>
</dbReference>
<name>A0A2K1K4K3_PHYPA</name>
<sequence length="480" mass="52994">MLSRTMRMRYTSAAAAASLVRNARSEIAPRSVGCVADAASRHGFPEPNPLGSTPRHIYKQMLLSGLFGKRQGGVQRSGEFCQCFYSGSTGNQAPRSNGNSSDHTFPEGISSSGSVGERPSEASHSQSSLVADDFRSLIVSKKREVAILEAALEMLETAPRNKWFQDLVQKHNIQLGPSKSFLSLSKPPLLKTDATTVVIGDLVGKRNIQSEPAPQALDSSNGALSENTFFDVEPVKATDSQLDRPWDTPKLESQKTKSSAVFDKLSLDDFPSPQDPNHGRLQKKWRRLGMMEKYERNSRNEPVNFGTDAKNTYGGSRPGEESSEASSHNEQRVDKPYKSLADRLYEEHFGRPAPPGLKRTYPKGSFYDRCMKKKEQEEKEAAQAGSPPTSKSVSSLPTSRSTEAGVSVSSHGDEINDNVSTRNIVSHDLNQERKPGAWKCPECTFFNLASDKHCYRCQARRGETGLVDGRDSGRRSFRER</sequence>
<feature type="compositionally biased region" description="Polar residues" evidence="5">
    <location>
        <begin position="386"/>
        <end position="410"/>
    </location>
</feature>
<gene>
    <name evidence="8" type="primary">LOC112286405</name>
    <name evidence="7" type="ORF">PHYPA_013192</name>
</gene>
<dbReference type="Gramene" id="Pp3c9_25770V3.2">
    <property type="protein sequence ID" value="Pp3c9_25770V3.2"/>
    <property type="gene ID" value="Pp3c9_25770"/>
</dbReference>
<feature type="region of interest" description="Disordered" evidence="5">
    <location>
        <begin position="90"/>
        <end position="127"/>
    </location>
</feature>
<evidence type="ECO:0000313" key="8">
    <source>
        <dbReference type="EnsemblPlants" id="Pp3c9_25770V3.1"/>
    </source>
</evidence>
<evidence type="ECO:0000256" key="1">
    <source>
        <dbReference type="ARBA" id="ARBA00022723"/>
    </source>
</evidence>
<evidence type="ECO:0000256" key="3">
    <source>
        <dbReference type="ARBA" id="ARBA00022833"/>
    </source>
</evidence>
<dbReference type="RefSeq" id="XP_024384034.1">
    <property type="nucleotide sequence ID" value="XM_024528266.2"/>
</dbReference>
<dbReference type="PROSITE" id="PS01358">
    <property type="entry name" value="ZF_RANBP2_1"/>
    <property type="match status" value="1"/>
</dbReference>
<reference evidence="7 9" key="2">
    <citation type="journal article" date="2018" name="Plant J.">
        <title>The Physcomitrella patens chromosome-scale assembly reveals moss genome structure and evolution.</title>
        <authorList>
            <person name="Lang D."/>
            <person name="Ullrich K.K."/>
            <person name="Murat F."/>
            <person name="Fuchs J."/>
            <person name="Jenkins J."/>
            <person name="Haas F.B."/>
            <person name="Piednoel M."/>
            <person name="Gundlach H."/>
            <person name="Van Bel M."/>
            <person name="Meyberg R."/>
            <person name="Vives C."/>
            <person name="Morata J."/>
            <person name="Symeonidi A."/>
            <person name="Hiss M."/>
            <person name="Muchero W."/>
            <person name="Kamisugi Y."/>
            <person name="Saleh O."/>
            <person name="Blanc G."/>
            <person name="Decker E.L."/>
            <person name="van Gessel N."/>
            <person name="Grimwood J."/>
            <person name="Hayes R.D."/>
            <person name="Graham S.W."/>
            <person name="Gunter L.E."/>
            <person name="McDaniel S.F."/>
            <person name="Hoernstein S.N.W."/>
            <person name="Larsson A."/>
            <person name="Li F.W."/>
            <person name="Perroud P.F."/>
            <person name="Phillips J."/>
            <person name="Ranjan P."/>
            <person name="Rokshar D.S."/>
            <person name="Rothfels C.J."/>
            <person name="Schneider L."/>
            <person name="Shu S."/>
            <person name="Stevenson D.W."/>
            <person name="Thummler F."/>
            <person name="Tillich M."/>
            <person name="Villarreal Aguilar J.C."/>
            <person name="Widiez T."/>
            <person name="Wong G.K."/>
            <person name="Wymore A."/>
            <person name="Zhang Y."/>
            <person name="Zimmer A.D."/>
            <person name="Quatrano R.S."/>
            <person name="Mayer K.F.X."/>
            <person name="Goodstein D."/>
            <person name="Casacuberta J.M."/>
            <person name="Vandepoele K."/>
            <person name="Reski R."/>
            <person name="Cuming A.C."/>
            <person name="Tuskan G.A."/>
            <person name="Maumus F."/>
            <person name="Salse J."/>
            <person name="Schmutz J."/>
            <person name="Rensing S.A."/>
        </authorList>
    </citation>
    <scope>NUCLEOTIDE SEQUENCE [LARGE SCALE GENOMIC DNA]</scope>
    <source>
        <strain evidence="8 9">cv. Gransden 2004</strain>
    </source>
</reference>
<dbReference type="AlphaFoldDB" id="A0A2K1K4K3"/>
<evidence type="ECO:0000256" key="2">
    <source>
        <dbReference type="ARBA" id="ARBA00022771"/>
    </source>
</evidence>
<dbReference type="InterPro" id="IPR001876">
    <property type="entry name" value="Znf_RanBP2"/>
</dbReference>
<dbReference type="Proteomes" id="UP000006727">
    <property type="component" value="Chromosome 9"/>
</dbReference>
<dbReference type="SMART" id="SM00547">
    <property type="entry name" value="ZnF_RBZ"/>
    <property type="match status" value="1"/>
</dbReference>
<feature type="compositionally biased region" description="Basic and acidic residues" evidence="5">
    <location>
        <begin position="289"/>
        <end position="299"/>
    </location>
</feature>
<keyword evidence="1" id="KW-0479">Metal-binding</keyword>
<organism evidence="7">
    <name type="scientific">Physcomitrium patens</name>
    <name type="common">Spreading-leaved earth moss</name>
    <name type="synonym">Physcomitrella patens</name>
    <dbReference type="NCBI Taxonomy" id="3218"/>
    <lineage>
        <taxon>Eukaryota</taxon>
        <taxon>Viridiplantae</taxon>
        <taxon>Streptophyta</taxon>
        <taxon>Embryophyta</taxon>
        <taxon>Bryophyta</taxon>
        <taxon>Bryophytina</taxon>
        <taxon>Bryopsida</taxon>
        <taxon>Funariidae</taxon>
        <taxon>Funariales</taxon>
        <taxon>Funariaceae</taxon>
        <taxon>Physcomitrium</taxon>
    </lineage>
</organism>
<feature type="region of interest" description="Disordered" evidence="5">
    <location>
        <begin position="238"/>
        <end position="335"/>
    </location>
</feature>
<keyword evidence="2 4" id="KW-0863">Zinc-finger</keyword>
<dbReference type="OrthoDB" id="448399at2759"/>